<gene>
    <name evidence="1" type="ORF">F6J89_01030</name>
</gene>
<sequence>MNNYSNEYELSTLNFYRDNHGKQLYYYWQGEIWWIEQPGKPKEKLFSIIGMNATKVFLKPDPEYGEVGYRLNREIGLFCDPVTQEILHYWKPKEDSQKVPVVHIANRMVQGAVRERKVVIPQNSGYVTKVNEIPLEYPHPLAADSKYKDYCPGETFKGVEYFTSSFSRPGVKDAPPAQWARDCPWMPWMNLGYGHPARLRYETTIKRVESFEQLHPNLVKLVRQRLPIYEFTPDQCDEPNMTSILYFKKYFEFYLRGETFPVEEIV</sequence>
<dbReference type="Pfam" id="PF08894">
    <property type="entry name" value="DUF1838"/>
    <property type="match status" value="1"/>
</dbReference>
<comment type="caution">
    <text evidence="1">The sequence shown here is derived from an EMBL/GenBank/DDBJ whole genome shotgun (WGS) entry which is preliminary data.</text>
</comment>
<evidence type="ECO:0000313" key="1">
    <source>
        <dbReference type="EMBL" id="NER26268.1"/>
    </source>
</evidence>
<dbReference type="EMBL" id="JAAHFQ010000011">
    <property type="protein sequence ID" value="NER26268.1"/>
    <property type="molecule type" value="Genomic_DNA"/>
</dbReference>
<name>A0A6B3NAP2_9CYAN</name>
<reference evidence="1" key="1">
    <citation type="submission" date="2019-11" db="EMBL/GenBank/DDBJ databases">
        <title>Genomic insights into an expanded diversity of filamentous marine cyanobacteria reveals the extraordinary biosynthetic potential of Moorea and Okeania.</title>
        <authorList>
            <person name="Ferreira Leao T."/>
            <person name="Wang M."/>
            <person name="Moss N."/>
            <person name="Da Silva R."/>
            <person name="Sanders J."/>
            <person name="Nurk S."/>
            <person name="Gurevich A."/>
            <person name="Humphrey G."/>
            <person name="Reher R."/>
            <person name="Zhu Q."/>
            <person name="Belda-Ferre P."/>
            <person name="Glukhov E."/>
            <person name="Rex R."/>
            <person name="Dorrestein P.C."/>
            <person name="Knight R."/>
            <person name="Pevzner P."/>
            <person name="Gerwick W.H."/>
            <person name="Gerwick L."/>
        </authorList>
    </citation>
    <scope>NUCLEOTIDE SEQUENCE</scope>
    <source>
        <strain evidence="1">SIO1C4</strain>
    </source>
</reference>
<protein>
    <submittedName>
        <fullName evidence="1">DUF1838 domain-containing protein</fullName>
    </submittedName>
</protein>
<proteinExistence type="predicted"/>
<organism evidence="1">
    <name type="scientific">Symploca sp. SIO1C4</name>
    <dbReference type="NCBI Taxonomy" id="2607765"/>
    <lineage>
        <taxon>Bacteria</taxon>
        <taxon>Bacillati</taxon>
        <taxon>Cyanobacteriota</taxon>
        <taxon>Cyanophyceae</taxon>
        <taxon>Coleofasciculales</taxon>
        <taxon>Coleofasciculaceae</taxon>
        <taxon>Symploca</taxon>
    </lineage>
</organism>
<accession>A0A6B3NAP2</accession>
<dbReference type="InterPro" id="IPR014990">
    <property type="entry name" value="DUF1838"/>
</dbReference>
<dbReference type="AlphaFoldDB" id="A0A6B3NAP2"/>